<feature type="transmembrane region" description="Helical" evidence="1">
    <location>
        <begin position="98"/>
        <end position="119"/>
    </location>
</feature>
<organism evidence="2 3">
    <name type="scientific">Hymenobacter duratus</name>
    <dbReference type="NCBI Taxonomy" id="2771356"/>
    <lineage>
        <taxon>Bacteria</taxon>
        <taxon>Pseudomonadati</taxon>
        <taxon>Bacteroidota</taxon>
        <taxon>Cytophagia</taxon>
        <taxon>Cytophagales</taxon>
        <taxon>Hymenobacteraceae</taxon>
        <taxon>Hymenobacter</taxon>
    </lineage>
</organism>
<keyword evidence="1" id="KW-0812">Transmembrane</keyword>
<sequence length="181" mass="19682">MKKLGICIGLVCLTTLSAGIYGMVHDQVTYTISAEYFTKFKYEQFGFEPGGFGGHRPTVAIIGFLATWWFGLFIGSVFGVLGLVFIERARLVSVILRAVRLAFALTAIAGIAGFLYGRFSLIHTGVTWWLPENLMDKAAFITVGSIHNFGYAGGLLGLLSGTLYIVANRKGRISRHLPAPS</sequence>
<evidence type="ECO:0000256" key="1">
    <source>
        <dbReference type="SAM" id="Phobius"/>
    </source>
</evidence>
<keyword evidence="1" id="KW-1133">Transmembrane helix</keyword>
<dbReference type="Proteomes" id="UP000642468">
    <property type="component" value="Unassembled WGS sequence"/>
</dbReference>
<keyword evidence="1" id="KW-0472">Membrane</keyword>
<protein>
    <recommendedName>
        <fullName evidence="4">Signal peptide-containing protein</fullName>
    </recommendedName>
</protein>
<feature type="transmembrane region" description="Helical" evidence="1">
    <location>
        <begin position="58"/>
        <end position="86"/>
    </location>
</feature>
<feature type="transmembrane region" description="Helical" evidence="1">
    <location>
        <begin position="139"/>
        <end position="166"/>
    </location>
</feature>
<dbReference type="EMBL" id="JACWZZ010000004">
    <property type="protein sequence ID" value="MBD2716622.1"/>
    <property type="molecule type" value="Genomic_DNA"/>
</dbReference>
<gene>
    <name evidence="2" type="ORF">IC231_16365</name>
</gene>
<reference evidence="2 3" key="1">
    <citation type="submission" date="2020-09" db="EMBL/GenBank/DDBJ databases">
        <authorList>
            <person name="Kim M.K."/>
        </authorList>
    </citation>
    <scope>NUCLEOTIDE SEQUENCE [LARGE SCALE GENOMIC DNA]</scope>
    <source>
        <strain evidence="2 3">BT646</strain>
    </source>
</reference>
<evidence type="ECO:0000313" key="2">
    <source>
        <dbReference type="EMBL" id="MBD2716622.1"/>
    </source>
</evidence>
<name>A0ABR8JKI8_9BACT</name>
<evidence type="ECO:0000313" key="3">
    <source>
        <dbReference type="Proteomes" id="UP000642468"/>
    </source>
</evidence>
<accession>A0ABR8JKI8</accession>
<evidence type="ECO:0008006" key="4">
    <source>
        <dbReference type="Google" id="ProtNLM"/>
    </source>
</evidence>
<keyword evidence="3" id="KW-1185">Reference proteome</keyword>
<comment type="caution">
    <text evidence="2">The sequence shown here is derived from an EMBL/GenBank/DDBJ whole genome shotgun (WGS) entry which is preliminary data.</text>
</comment>
<proteinExistence type="predicted"/>